<evidence type="ECO:0000256" key="1">
    <source>
        <dbReference type="ARBA" id="ARBA00004141"/>
    </source>
</evidence>
<evidence type="ECO:0000256" key="2">
    <source>
        <dbReference type="ARBA" id="ARBA00022692"/>
    </source>
</evidence>
<reference evidence="6 7" key="1">
    <citation type="submission" date="2016-10" db="EMBL/GenBank/DDBJ databases">
        <title>Genome sequence of Rothia aeria strain JCM11412.</title>
        <authorList>
            <person name="Nambu T."/>
        </authorList>
    </citation>
    <scope>NUCLEOTIDE SEQUENCE [LARGE SCALE GENOMIC DNA]</scope>
    <source>
        <strain evidence="6 7">JCM 11412</strain>
    </source>
</reference>
<accession>A0A2Z5R235</accession>
<dbReference type="Proteomes" id="UP000250241">
    <property type="component" value="Chromosome"/>
</dbReference>
<dbReference type="KEGG" id="raj:RA11412_2454"/>
<evidence type="ECO:0000256" key="4">
    <source>
        <dbReference type="ARBA" id="ARBA00023136"/>
    </source>
</evidence>
<dbReference type="EMBL" id="AP017895">
    <property type="protein sequence ID" value="BAV88753.1"/>
    <property type="molecule type" value="Genomic_DNA"/>
</dbReference>
<evidence type="ECO:0000313" key="6">
    <source>
        <dbReference type="EMBL" id="BAV88753.1"/>
    </source>
</evidence>
<dbReference type="GO" id="GO:0140359">
    <property type="term" value="F:ABC-type transporter activity"/>
    <property type="evidence" value="ECO:0007669"/>
    <property type="project" value="InterPro"/>
</dbReference>
<keyword evidence="4" id="KW-0472">Membrane</keyword>
<dbReference type="RefSeq" id="WP_023134159.1">
    <property type="nucleotide sequence ID" value="NZ_CAUOLR010000031.1"/>
</dbReference>
<gene>
    <name evidence="6" type="ORF">RA11412_2454</name>
</gene>
<keyword evidence="7" id="KW-1185">Reference proteome</keyword>
<organism evidence="6 7">
    <name type="scientific">Rothia aeria</name>
    <dbReference type="NCBI Taxonomy" id="172042"/>
    <lineage>
        <taxon>Bacteria</taxon>
        <taxon>Bacillati</taxon>
        <taxon>Actinomycetota</taxon>
        <taxon>Actinomycetes</taxon>
        <taxon>Micrococcales</taxon>
        <taxon>Micrococcaceae</taxon>
        <taxon>Rothia</taxon>
    </lineage>
</organism>
<dbReference type="GeneID" id="93862524"/>
<dbReference type="PANTHER" id="PTHR43229:SF2">
    <property type="entry name" value="NODULATION PROTEIN J"/>
    <property type="match status" value="1"/>
</dbReference>
<name>A0A2Z5R235_9MICC</name>
<evidence type="ECO:0000259" key="5">
    <source>
        <dbReference type="Pfam" id="PF01061"/>
    </source>
</evidence>
<dbReference type="PANTHER" id="PTHR43229">
    <property type="entry name" value="NODULATION PROTEIN J"/>
    <property type="match status" value="1"/>
</dbReference>
<dbReference type="GO" id="GO:0016020">
    <property type="term" value="C:membrane"/>
    <property type="evidence" value="ECO:0007669"/>
    <property type="project" value="UniProtKB-SubCell"/>
</dbReference>
<proteinExistence type="predicted"/>
<dbReference type="InterPro" id="IPR051784">
    <property type="entry name" value="Nod_factor_ABC_transporter"/>
</dbReference>
<dbReference type="Pfam" id="PF01061">
    <property type="entry name" value="ABC2_membrane"/>
    <property type="match status" value="1"/>
</dbReference>
<dbReference type="AlphaFoldDB" id="A0A2Z5R235"/>
<keyword evidence="3" id="KW-1133">Transmembrane helix</keyword>
<evidence type="ECO:0000256" key="3">
    <source>
        <dbReference type="ARBA" id="ARBA00022989"/>
    </source>
</evidence>
<comment type="subcellular location">
    <subcellularLocation>
        <location evidence="1">Membrane</location>
        <topology evidence="1">Multi-pass membrane protein</topology>
    </subcellularLocation>
</comment>
<evidence type="ECO:0000313" key="7">
    <source>
        <dbReference type="Proteomes" id="UP000250241"/>
    </source>
</evidence>
<protein>
    <submittedName>
        <fullName evidence="6">Putative membrane protein</fullName>
    </submittedName>
</protein>
<sequence>MLRYTLYEIRRSVLSFSSLFYTIIMPVGLYLLFGALQDYAKIKVADGNAAAYVMIGIALYGAISCTVSISGLTVVENVAGWGRQLGLTPMNTGKYLLSKCCVAFIMAAVPITAVNIVARMTKIDMPLKQQIACAALSILCAMVFGFFGLAIGFLVPSESAVGIANGILVVFSFFGTLFAPLTKDLMPYARFTPLYGAAEIARYPFSKGLTIISGSGAEWNMTEPLWYGIVNFSVWTVIFVVATALLMGRSTKR</sequence>
<dbReference type="InterPro" id="IPR013525">
    <property type="entry name" value="ABC2_TM"/>
</dbReference>
<feature type="domain" description="ABC-2 type transporter transmembrane" evidence="5">
    <location>
        <begin position="10"/>
        <end position="189"/>
    </location>
</feature>
<keyword evidence="2" id="KW-0812">Transmembrane</keyword>